<reference evidence="2" key="1">
    <citation type="submission" date="2021-07" db="EMBL/GenBank/DDBJ databases">
        <authorList>
            <person name="Catto M.A."/>
            <person name="Jacobson A."/>
            <person name="Kennedy G."/>
            <person name="Labadie P."/>
            <person name="Hunt B.G."/>
            <person name="Srinivasan R."/>
        </authorList>
    </citation>
    <scope>NUCLEOTIDE SEQUENCE</scope>
    <source>
        <strain evidence="2">PL_HMW_Pooled</strain>
        <tissue evidence="2">Head</tissue>
    </source>
</reference>
<feature type="compositionally biased region" description="Low complexity" evidence="1">
    <location>
        <begin position="137"/>
        <end position="148"/>
    </location>
</feature>
<organism evidence="2 3">
    <name type="scientific">Frankliniella fusca</name>
    <dbReference type="NCBI Taxonomy" id="407009"/>
    <lineage>
        <taxon>Eukaryota</taxon>
        <taxon>Metazoa</taxon>
        <taxon>Ecdysozoa</taxon>
        <taxon>Arthropoda</taxon>
        <taxon>Hexapoda</taxon>
        <taxon>Insecta</taxon>
        <taxon>Pterygota</taxon>
        <taxon>Neoptera</taxon>
        <taxon>Paraneoptera</taxon>
        <taxon>Thysanoptera</taxon>
        <taxon>Terebrantia</taxon>
        <taxon>Thripoidea</taxon>
        <taxon>Thripidae</taxon>
        <taxon>Frankliniella</taxon>
    </lineage>
</organism>
<name>A0AAE1H6X6_9NEOP</name>
<feature type="compositionally biased region" description="Basic residues" evidence="1">
    <location>
        <begin position="351"/>
        <end position="361"/>
    </location>
</feature>
<gene>
    <name evidence="2" type="ORF">KUF71_024570</name>
</gene>
<proteinExistence type="predicted"/>
<feature type="region of interest" description="Disordered" evidence="1">
    <location>
        <begin position="340"/>
        <end position="365"/>
    </location>
</feature>
<reference evidence="2" key="2">
    <citation type="journal article" date="2023" name="BMC Genomics">
        <title>Pest status, molecular evolution, and epigenetic factors derived from the genome assembly of Frankliniella fusca, a thysanopteran phytovirus vector.</title>
        <authorList>
            <person name="Catto M.A."/>
            <person name="Labadie P.E."/>
            <person name="Jacobson A.L."/>
            <person name="Kennedy G.G."/>
            <person name="Srinivasan R."/>
            <person name="Hunt B.G."/>
        </authorList>
    </citation>
    <scope>NUCLEOTIDE SEQUENCE</scope>
    <source>
        <strain evidence="2">PL_HMW_Pooled</strain>
    </source>
</reference>
<dbReference type="PANTHER" id="PTHR31025">
    <property type="entry name" value="SI:CH211-196P9.1-RELATED"/>
    <property type="match status" value="1"/>
</dbReference>
<sequence>MKILFMIAVCGYIKTINRVKLLLSENPSAVFASQVNQSYPENAYKYSALLEYFTQDVLDSYSDYEKDAFFTRLERYKVMCASGGPSMSNPSGVNGPINNPINSPKRRKLTQTGGDQISSRSSGMIQSLSNSSERTQTHSNSSTATVNTVSCKKTNSSALTDDTTDDNEISFYDDSLNVRENNIDYSDFSVQNEDDNDDDDDDDNGDDSNKENNTGECRSYRVSSFLKDSDSLKELKPHLITFNVEEILEKNKQCKKFVPHLKDGWVLAEKSRKLMCRVLMRHICWSYKKHPNEVTMGMREGLAKSLVVTYPQYQRPFEIKGKDPWSSVLQNFNNVMKRIQDALPEDERPSKKNRTKSKTKKGAASTSSSVNIVALGIMNPDRQNKATILDGMASMYELRCNRRRKGESITKILEDFPQFVNYSGEVISEEFPRMYPEAKSMCAKFLELSPKIKELWLSKIPITLQFEDVKKKKLLIVTETLIACIALAYHLPHPLNARTGPRSRRQRRAVPISSAPNLSKLIVLKGPDVSITTFVEEKRLEAKQAVQPYLIGIVSPISKKILKFFLVLDSKAIDLHAIPSVRALALLFKSYFVFGVHYPATWSLFFCFLRTCPYNIFESASDEAPPSCVEAYRLITSS</sequence>
<protein>
    <submittedName>
        <fullName evidence="2">Halomucin</fullName>
    </submittedName>
</protein>
<feature type="region of interest" description="Disordered" evidence="1">
    <location>
        <begin position="85"/>
        <end position="148"/>
    </location>
</feature>
<dbReference type="EMBL" id="JAHWGI010000416">
    <property type="protein sequence ID" value="KAK3915271.1"/>
    <property type="molecule type" value="Genomic_DNA"/>
</dbReference>
<evidence type="ECO:0000313" key="2">
    <source>
        <dbReference type="EMBL" id="KAK3915271.1"/>
    </source>
</evidence>
<dbReference type="AlphaFoldDB" id="A0AAE1H6X6"/>
<evidence type="ECO:0000313" key="3">
    <source>
        <dbReference type="Proteomes" id="UP001219518"/>
    </source>
</evidence>
<feature type="compositionally biased region" description="Polar residues" evidence="1">
    <location>
        <begin position="85"/>
        <end position="102"/>
    </location>
</feature>
<feature type="region of interest" description="Disordered" evidence="1">
    <location>
        <begin position="186"/>
        <end position="215"/>
    </location>
</feature>
<feature type="compositionally biased region" description="Polar residues" evidence="1">
    <location>
        <begin position="110"/>
        <end position="134"/>
    </location>
</feature>
<comment type="caution">
    <text evidence="2">The sequence shown here is derived from an EMBL/GenBank/DDBJ whole genome shotgun (WGS) entry which is preliminary data.</text>
</comment>
<evidence type="ECO:0000256" key="1">
    <source>
        <dbReference type="SAM" id="MobiDB-lite"/>
    </source>
</evidence>
<dbReference type="PANTHER" id="PTHR31025:SF9">
    <property type="entry name" value="SI:DKEY-286J15.1"/>
    <property type="match status" value="1"/>
</dbReference>
<dbReference type="Proteomes" id="UP001219518">
    <property type="component" value="Unassembled WGS sequence"/>
</dbReference>
<keyword evidence="3" id="KW-1185">Reference proteome</keyword>
<feature type="compositionally biased region" description="Acidic residues" evidence="1">
    <location>
        <begin position="192"/>
        <end position="206"/>
    </location>
</feature>
<accession>A0AAE1H6X6</accession>